<dbReference type="GO" id="GO:0003700">
    <property type="term" value="F:DNA-binding transcription factor activity"/>
    <property type="evidence" value="ECO:0007669"/>
    <property type="project" value="InterPro"/>
</dbReference>
<dbReference type="SUPFAM" id="SSF54814">
    <property type="entry name" value="Prokaryotic type KH domain (KH-domain type II)"/>
    <property type="match status" value="2"/>
</dbReference>
<dbReference type="FunFam" id="2.40.50.140:FF:000058">
    <property type="entry name" value="Transcription termination/antitermination protein NusA"/>
    <property type="match status" value="1"/>
</dbReference>
<evidence type="ECO:0000313" key="9">
    <source>
        <dbReference type="EMBL" id="GEM88984.1"/>
    </source>
</evidence>
<dbReference type="Gene3D" id="2.40.50.140">
    <property type="entry name" value="Nucleic acid-binding proteins"/>
    <property type="match status" value="1"/>
</dbReference>
<evidence type="ECO:0000313" key="10">
    <source>
        <dbReference type="Proteomes" id="UP000321827"/>
    </source>
</evidence>
<evidence type="ECO:0000256" key="7">
    <source>
        <dbReference type="HAMAP-Rule" id="MF_00945"/>
    </source>
</evidence>
<dbReference type="GO" id="GO:0003723">
    <property type="term" value="F:RNA binding"/>
    <property type="evidence" value="ECO:0007669"/>
    <property type="project" value="UniProtKB-UniRule"/>
</dbReference>
<keyword evidence="6 7" id="KW-0804">Transcription</keyword>
<comment type="function">
    <text evidence="7">Participates in both transcription termination and antitermination.</text>
</comment>
<keyword evidence="1 7" id="KW-0806">Transcription termination</keyword>
<dbReference type="CDD" id="cd02134">
    <property type="entry name" value="KH-II_NusA_rpt1"/>
    <property type="match status" value="1"/>
</dbReference>
<dbReference type="PANTHER" id="PTHR22648:SF0">
    <property type="entry name" value="TRANSCRIPTION TERMINATION_ANTITERMINATION PROTEIN NUSA"/>
    <property type="match status" value="1"/>
</dbReference>
<dbReference type="InterPro" id="IPR012340">
    <property type="entry name" value="NA-bd_OB-fold"/>
</dbReference>
<dbReference type="SUPFAM" id="SSF50249">
    <property type="entry name" value="Nucleic acid-binding proteins"/>
    <property type="match status" value="1"/>
</dbReference>
<dbReference type="InterPro" id="IPR030842">
    <property type="entry name" value="TF_NusA_bacterial"/>
</dbReference>
<dbReference type="HAMAP" id="MF_00945_B">
    <property type="entry name" value="NusA_B"/>
    <property type="match status" value="1"/>
</dbReference>
<dbReference type="InterPro" id="IPR058582">
    <property type="entry name" value="KH_NusA_2nd"/>
</dbReference>
<dbReference type="NCBIfam" id="TIGR01953">
    <property type="entry name" value="NusA"/>
    <property type="match status" value="1"/>
</dbReference>
<dbReference type="InterPro" id="IPR015946">
    <property type="entry name" value="KH_dom-like_a/b"/>
</dbReference>
<keyword evidence="4 7" id="KW-0694">RNA-binding</keyword>
<dbReference type="SMART" id="SM00322">
    <property type="entry name" value="KH"/>
    <property type="match status" value="2"/>
</dbReference>
<keyword evidence="3 7" id="KW-0889">Transcription antitermination</keyword>
<dbReference type="PROSITE" id="PS50084">
    <property type="entry name" value="KH_TYPE_1"/>
    <property type="match status" value="1"/>
</dbReference>
<gene>
    <name evidence="7 9" type="primary">nusA</name>
    <name evidence="9" type="ORF">ODE01S_04180</name>
</gene>
<comment type="caution">
    <text evidence="9">The sequence shown here is derived from an EMBL/GenBank/DDBJ whole genome shotgun (WGS) entry which is preliminary data.</text>
</comment>
<evidence type="ECO:0000256" key="3">
    <source>
        <dbReference type="ARBA" id="ARBA00022814"/>
    </source>
</evidence>
<comment type="similarity">
    <text evidence="7">Belongs to the NusA family.</text>
</comment>
<feature type="domain" description="S1 motif" evidence="8">
    <location>
        <begin position="144"/>
        <end position="209"/>
    </location>
</feature>
<evidence type="ECO:0000256" key="5">
    <source>
        <dbReference type="ARBA" id="ARBA00023015"/>
    </source>
</evidence>
<dbReference type="OrthoDB" id="9807233at2"/>
<dbReference type="SMART" id="SM00316">
    <property type="entry name" value="S1"/>
    <property type="match status" value="1"/>
</dbReference>
<evidence type="ECO:0000256" key="4">
    <source>
        <dbReference type="ARBA" id="ARBA00022884"/>
    </source>
</evidence>
<evidence type="ECO:0000259" key="8">
    <source>
        <dbReference type="PROSITE" id="PS50126"/>
    </source>
</evidence>
<dbReference type="PANTHER" id="PTHR22648">
    <property type="entry name" value="TRANSCRIPTION TERMINATION FACTOR NUSA"/>
    <property type="match status" value="1"/>
</dbReference>
<dbReference type="Pfam" id="PF13184">
    <property type="entry name" value="KH_NusA_1st"/>
    <property type="match status" value="1"/>
</dbReference>
<dbReference type="EMBL" id="BJXN01000002">
    <property type="protein sequence ID" value="GEM88984.1"/>
    <property type="molecule type" value="Genomic_DNA"/>
</dbReference>
<proteinExistence type="inferred from homology"/>
<dbReference type="InterPro" id="IPR025249">
    <property type="entry name" value="TF_NusA_KH_1st"/>
</dbReference>
<name>A0A511RH36_9DEIN</name>
<evidence type="ECO:0000256" key="1">
    <source>
        <dbReference type="ARBA" id="ARBA00022472"/>
    </source>
</evidence>
<dbReference type="CDD" id="cd22529">
    <property type="entry name" value="KH-II_NusA_rpt2"/>
    <property type="match status" value="1"/>
</dbReference>
<dbReference type="InterPro" id="IPR003029">
    <property type="entry name" value="S1_domain"/>
</dbReference>
<keyword evidence="2 7" id="KW-0963">Cytoplasm</keyword>
<dbReference type="RefSeq" id="WP_147145323.1">
    <property type="nucleotide sequence ID" value="NZ_BJXN01000002.1"/>
</dbReference>
<comment type="subunit">
    <text evidence="7">Monomer. Binds directly to the core enzyme of the DNA-dependent RNA polymerase and to nascent RNA.</text>
</comment>
<dbReference type="Gene3D" id="3.30.1480.10">
    <property type="entry name" value="NusA, N-terminal domain"/>
    <property type="match status" value="1"/>
</dbReference>
<dbReference type="PROSITE" id="PS50126">
    <property type="entry name" value="S1"/>
    <property type="match status" value="1"/>
</dbReference>
<dbReference type="Pfam" id="PF00575">
    <property type="entry name" value="S1"/>
    <property type="match status" value="1"/>
</dbReference>
<accession>A0A511RH36</accession>
<dbReference type="InterPro" id="IPR010213">
    <property type="entry name" value="TF_NusA"/>
</dbReference>
<dbReference type="CDD" id="cd04455">
    <property type="entry name" value="S1_NusA"/>
    <property type="match status" value="1"/>
</dbReference>
<dbReference type="InterPro" id="IPR013735">
    <property type="entry name" value="TF_NusA_N"/>
</dbReference>
<dbReference type="SUPFAM" id="SSF69705">
    <property type="entry name" value="Transcription factor NusA, N-terminal domain"/>
    <property type="match status" value="1"/>
</dbReference>
<dbReference type="InterPro" id="IPR009019">
    <property type="entry name" value="KH_sf_prok-type"/>
</dbReference>
<sequence>MNREFVEALQHVALERGVSTDELIEAFEEALAKAYLRHKGFKPKEVEEGLGPLVEVHLEPSTGEIEVLEIRRVVEEVENPDRDIPLEEAKKYDPEVQVGEEMEFPVDPDEFSRIAVQAAKQILTQRLKEAERNRVYEEYKDREGEIITGQVTRVDNRGNVYVDLGRGEALMPPREQIPGERYHPGQRVKVYLKEVRRSSKGPSLIVSRAHEELLKYLMRQEVPEIAEGTVEIKVVAREPGSRSKVAVVSHNPNVDPIGACIGHKGQRIQAVSAELGREKIDVIPWSPNPREFIRNALSPATVGNIDLDTEAGRAVVSVGKDQHSVAIGRGGQNVRLASKLTGFEIDFKEAEEVSDLDEALLRASEKTEEVAVDAGAKARFDSLFADTAEAEEGEAESEGEA</sequence>
<dbReference type="InterPro" id="IPR004087">
    <property type="entry name" value="KH_dom"/>
</dbReference>
<dbReference type="InterPro" id="IPR036555">
    <property type="entry name" value="NusA_N_sf"/>
</dbReference>
<dbReference type="Gene3D" id="3.30.300.20">
    <property type="match status" value="2"/>
</dbReference>
<dbReference type="GO" id="GO:0005829">
    <property type="term" value="C:cytosol"/>
    <property type="evidence" value="ECO:0007669"/>
    <property type="project" value="TreeGrafter"/>
</dbReference>
<dbReference type="AlphaFoldDB" id="A0A511RH36"/>
<dbReference type="Proteomes" id="UP000321827">
    <property type="component" value="Unassembled WGS sequence"/>
</dbReference>
<dbReference type="GO" id="GO:0031564">
    <property type="term" value="P:transcription antitermination"/>
    <property type="evidence" value="ECO:0007669"/>
    <property type="project" value="UniProtKB-UniRule"/>
</dbReference>
<evidence type="ECO:0000256" key="6">
    <source>
        <dbReference type="ARBA" id="ARBA00023163"/>
    </source>
</evidence>
<comment type="subcellular location">
    <subcellularLocation>
        <location evidence="7">Cytoplasm</location>
    </subcellularLocation>
</comment>
<dbReference type="FunFam" id="3.30.300.20:FF:000002">
    <property type="entry name" value="Transcription termination/antitermination protein NusA"/>
    <property type="match status" value="1"/>
</dbReference>
<dbReference type="Pfam" id="PF26594">
    <property type="entry name" value="KH_NusA_2nd"/>
    <property type="match status" value="1"/>
</dbReference>
<dbReference type="GO" id="GO:0006353">
    <property type="term" value="P:DNA-templated transcription termination"/>
    <property type="evidence" value="ECO:0007669"/>
    <property type="project" value="UniProtKB-UniRule"/>
</dbReference>
<dbReference type="FunFam" id="3.30.300.20:FF:000005">
    <property type="entry name" value="Transcription termination/antitermination protein NusA"/>
    <property type="match status" value="1"/>
</dbReference>
<organism evidence="9 10">
    <name type="scientific">Oceanithermus desulfurans NBRC 100063</name>
    <dbReference type="NCBI Taxonomy" id="1227550"/>
    <lineage>
        <taxon>Bacteria</taxon>
        <taxon>Thermotogati</taxon>
        <taxon>Deinococcota</taxon>
        <taxon>Deinococci</taxon>
        <taxon>Thermales</taxon>
        <taxon>Thermaceae</taxon>
        <taxon>Oceanithermus</taxon>
    </lineage>
</organism>
<reference evidence="9 10" key="1">
    <citation type="submission" date="2019-07" db="EMBL/GenBank/DDBJ databases">
        <title>Whole genome shotgun sequence of Oceanithermus desulfurans NBRC 100063.</title>
        <authorList>
            <person name="Hosoyama A."/>
            <person name="Uohara A."/>
            <person name="Ohji S."/>
            <person name="Ichikawa N."/>
        </authorList>
    </citation>
    <scope>NUCLEOTIDE SEQUENCE [LARGE SCALE GENOMIC DNA]</scope>
    <source>
        <strain evidence="9 10">NBRC 100063</strain>
    </source>
</reference>
<keyword evidence="5 7" id="KW-0805">Transcription regulation</keyword>
<dbReference type="Pfam" id="PF08529">
    <property type="entry name" value="NusA_N"/>
    <property type="match status" value="1"/>
</dbReference>
<protein>
    <recommendedName>
        <fullName evidence="7">Transcription termination/antitermination protein NusA</fullName>
    </recommendedName>
</protein>
<evidence type="ECO:0000256" key="2">
    <source>
        <dbReference type="ARBA" id="ARBA00022490"/>
    </source>
</evidence>